<evidence type="ECO:0000256" key="1">
    <source>
        <dbReference type="ARBA" id="ARBA00004196"/>
    </source>
</evidence>
<organism evidence="8 9">
    <name type="scientific">Flavobacterium sediminis</name>
    <dbReference type="NCBI Taxonomy" id="2201181"/>
    <lineage>
        <taxon>Bacteria</taxon>
        <taxon>Pseudomonadati</taxon>
        <taxon>Bacteroidota</taxon>
        <taxon>Flavobacteriia</taxon>
        <taxon>Flavobacteriales</taxon>
        <taxon>Flavobacteriaceae</taxon>
        <taxon>Flavobacterium</taxon>
    </lineage>
</organism>
<proteinExistence type="inferred from homology"/>
<evidence type="ECO:0000259" key="5">
    <source>
        <dbReference type="Pfam" id="PF25917"/>
    </source>
</evidence>
<dbReference type="Pfam" id="PF25967">
    <property type="entry name" value="RND-MFP_C"/>
    <property type="match status" value="1"/>
</dbReference>
<evidence type="ECO:0000259" key="7">
    <source>
        <dbReference type="Pfam" id="PF25967"/>
    </source>
</evidence>
<evidence type="ECO:0000259" key="6">
    <source>
        <dbReference type="Pfam" id="PF25954"/>
    </source>
</evidence>
<keyword evidence="4" id="KW-0732">Signal</keyword>
<dbReference type="GO" id="GO:1990281">
    <property type="term" value="C:efflux pump complex"/>
    <property type="evidence" value="ECO:0007669"/>
    <property type="project" value="TreeGrafter"/>
</dbReference>
<dbReference type="PANTHER" id="PTHR30469">
    <property type="entry name" value="MULTIDRUG RESISTANCE PROTEIN MDTA"/>
    <property type="match status" value="1"/>
</dbReference>
<dbReference type="KEGG" id="fse:DI487_09770"/>
<evidence type="ECO:0000313" key="9">
    <source>
        <dbReference type="Proteomes" id="UP000245429"/>
    </source>
</evidence>
<dbReference type="InterPro" id="IPR058627">
    <property type="entry name" value="MdtA-like_C"/>
</dbReference>
<evidence type="ECO:0000256" key="2">
    <source>
        <dbReference type="ARBA" id="ARBA00009477"/>
    </source>
</evidence>
<dbReference type="Gene3D" id="2.40.420.20">
    <property type="match status" value="1"/>
</dbReference>
<keyword evidence="9" id="KW-1185">Reference proteome</keyword>
<dbReference type="Gene3D" id="1.10.287.470">
    <property type="entry name" value="Helix hairpin bin"/>
    <property type="match status" value="1"/>
</dbReference>
<dbReference type="SUPFAM" id="SSF111369">
    <property type="entry name" value="HlyD-like secretion proteins"/>
    <property type="match status" value="1"/>
</dbReference>
<dbReference type="PROSITE" id="PS51257">
    <property type="entry name" value="PROKAR_LIPOPROTEIN"/>
    <property type="match status" value="1"/>
</dbReference>
<gene>
    <name evidence="8" type="ORF">DI487_09770</name>
</gene>
<feature type="domain" description="Multidrug resistance protein MdtA-like barrel-sandwich hybrid" evidence="5">
    <location>
        <begin position="62"/>
        <end position="189"/>
    </location>
</feature>
<comment type="similarity">
    <text evidence="2">Belongs to the membrane fusion protein (MFP) (TC 8.A.1) family.</text>
</comment>
<comment type="subcellular location">
    <subcellularLocation>
        <location evidence="1">Cell envelope</location>
    </subcellularLocation>
</comment>
<dbReference type="NCBIfam" id="TIGR01730">
    <property type="entry name" value="RND_mfp"/>
    <property type="match status" value="1"/>
</dbReference>
<evidence type="ECO:0000313" key="8">
    <source>
        <dbReference type="EMBL" id="AWM14111.1"/>
    </source>
</evidence>
<dbReference type="Pfam" id="PF25917">
    <property type="entry name" value="BSH_RND"/>
    <property type="match status" value="1"/>
</dbReference>
<dbReference type="Proteomes" id="UP000245429">
    <property type="component" value="Chromosome"/>
</dbReference>
<dbReference type="InterPro" id="IPR058792">
    <property type="entry name" value="Beta-barrel_RND_2"/>
</dbReference>
<feature type="domain" description="CusB-like beta-barrel" evidence="6">
    <location>
        <begin position="194"/>
        <end position="267"/>
    </location>
</feature>
<feature type="signal peptide" evidence="4">
    <location>
        <begin position="1"/>
        <end position="20"/>
    </location>
</feature>
<dbReference type="GO" id="GO:0015562">
    <property type="term" value="F:efflux transmembrane transporter activity"/>
    <property type="evidence" value="ECO:0007669"/>
    <property type="project" value="TreeGrafter"/>
</dbReference>
<reference evidence="8 9" key="1">
    <citation type="submission" date="2018-05" db="EMBL/GenBank/DDBJ databases">
        <title>Flavobacterium sp. MEBiC07310.</title>
        <authorList>
            <person name="Baek K."/>
        </authorList>
    </citation>
    <scope>NUCLEOTIDE SEQUENCE [LARGE SCALE GENOMIC DNA]</scope>
    <source>
        <strain evidence="8 9">MEBiC07310</strain>
    </source>
</reference>
<dbReference type="OrthoDB" id="9806939at2"/>
<feature type="domain" description="Multidrug resistance protein MdtA-like C-terminal permuted SH3" evidence="7">
    <location>
        <begin position="275"/>
        <end position="333"/>
    </location>
</feature>
<dbReference type="EMBL" id="CP029463">
    <property type="protein sequence ID" value="AWM14111.1"/>
    <property type="molecule type" value="Genomic_DNA"/>
</dbReference>
<dbReference type="AlphaFoldDB" id="A0A2U8QVP5"/>
<dbReference type="Gene3D" id="2.40.50.100">
    <property type="match status" value="1"/>
</dbReference>
<keyword evidence="3" id="KW-0813">Transport</keyword>
<evidence type="ECO:0000256" key="3">
    <source>
        <dbReference type="ARBA" id="ARBA00022448"/>
    </source>
</evidence>
<dbReference type="Pfam" id="PF25954">
    <property type="entry name" value="Beta-barrel_RND_2"/>
    <property type="match status" value="1"/>
</dbReference>
<dbReference type="InterPro" id="IPR058625">
    <property type="entry name" value="MdtA-like_BSH"/>
</dbReference>
<dbReference type="InterPro" id="IPR006143">
    <property type="entry name" value="RND_pump_MFP"/>
</dbReference>
<name>A0A2U8QVP5_9FLAO</name>
<evidence type="ECO:0000256" key="4">
    <source>
        <dbReference type="SAM" id="SignalP"/>
    </source>
</evidence>
<protein>
    <submittedName>
        <fullName evidence="8">Uncharacterized protein</fullName>
    </submittedName>
</protein>
<accession>A0A2U8QVP5</accession>
<dbReference type="Gene3D" id="2.40.30.170">
    <property type="match status" value="1"/>
</dbReference>
<sequence length="345" mass="36911">MNMVRVNLFLILLSALIVSGCGNKEQKSTEKGTEAYPVSVKEITVSEQPEKLTYSGSIEADNTVSIGFSVAGRVTVVYVQEGEHVSKGQLLAAIEPDTYQNNLDVASAGLEQAQDNFNRLDQLYKKNSLPERDYIAAKVALAQAKANSQSATKNLKDTKLYASFSGIVTQKNTEAGATAAPGIPAFTLVKTDKVYAVAAITENEISSLKIGAEAQVSIPSLNKEVSGKVTIINPQADNFSKTYTVKVRLDNANGQLLPGMITDIIISTGKNQKGIIVPAQALVRDPDNINYVFVAKENNIAIKKRVSISKITGTNDVVVSKGLQAGDRLIISGQTNLEDGSSVKF</sequence>
<feature type="chain" id="PRO_5015928707" evidence="4">
    <location>
        <begin position="21"/>
        <end position="345"/>
    </location>
</feature>